<evidence type="ECO:0000256" key="1">
    <source>
        <dbReference type="SAM" id="Phobius"/>
    </source>
</evidence>
<keyword evidence="1" id="KW-0472">Membrane</keyword>
<dbReference type="RefSeq" id="WP_380011553.1">
    <property type="nucleotide sequence ID" value="NZ_JBHLYR010000045.1"/>
</dbReference>
<feature type="transmembrane region" description="Helical" evidence="1">
    <location>
        <begin position="12"/>
        <end position="34"/>
    </location>
</feature>
<evidence type="ECO:0000313" key="3">
    <source>
        <dbReference type="Proteomes" id="UP001589733"/>
    </source>
</evidence>
<reference evidence="2 3" key="1">
    <citation type="submission" date="2024-09" db="EMBL/GenBank/DDBJ databases">
        <authorList>
            <person name="Sun Q."/>
            <person name="Mori K."/>
        </authorList>
    </citation>
    <scope>NUCLEOTIDE SEQUENCE [LARGE SCALE GENOMIC DNA]</scope>
    <source>
        <strain evidence="2 3">JCM 13503</strain>
    </source>
</reference>
<comment type="caution">
    <text evidence="2">The sequence shown here is derived from an EMBL/GenBank/DDBJ whole genome shotgun (WGS) entry which is preliminary data.</text>
</comment>
<keyword evidence="1" id="KW-1133">Transmembrane helix</keyword>
<dbReference type="Proteomes" id="UP001589733">
    <property type="component" value="Unassembled WGS sequence"/>
</dbReference>
<sequence length="612" mass="66031">MNIPATIRTQGLALVTALIFMVVMLAVLTAYLTMTTTELKTNSVSQDGVKGFYAAEGGLNLRAEQVRDIFKGYLRPVGTAPSTTGGAVPCVGTNLGSGDMRCIPYTLNGRTVNTYMIDITKYTSGNPETGTVGPGDVYTGLNYAQYAYTVKSEALNKNGKREAALEMRFQSRLVPLFQFAAFYDKDLEFHPGEDMTLQGRVHTNSNLYLNAAKNLAINGKTTAGLGIFRYGKDGRGCSGNVTFYTVSMACNGTSEITKTQLIAFNNNVLSHQQNLTVPPMSSLAPDPTGANKSELWAQADVRIVAAASPANSTTNFVLRVVNADDSLNSLATDAIRDYNISNPLTPAVVIKPNVFWDARENKLMTLIDVDQQRLMDVIQTSGAFRDNNGNVLRVDDTTGNGLAIHFSFRDSQTLTNGSALYTTNYGVRIKNAARLGTTSGTPKIKGLTIVTNQSLYSQGDYNIGTQINSTDRVPAALIADAINVLSNARNTALGEIVQAGGAPNATPTTVNAAFLSGIDETTPTNYNGGLQNYPRLHETWGSGTKLTYKGSFVSLGTSLHVKGPQDGAGKTTRYSAPARDFSFDEYFNDANNLPPLTPRFVYLRQLLFARTW</sequence>
<name>A0ABV6B0C9_9DEIO</name>
<proteinExistence type="predicted"/>
<accession>A0ABV6B0C9</accession>
<gene>
    <name evidence="2" type="ORF">ACFFLM_14600</name>
</gene>
<dbReference type="EMBL" id="JBHLYR010000045">
    <property type="protein sequence ID" value="MFB9993199.1"/>
    <property type="molecule type" value="Genomic_DNA"/>
</dbReference>
<organism evidence="2 3">
    <name type="scientific">Deinococcus oregonensis</name>
    <dbReference type="NCBI Taxonomy" id="1805970"/>
    <lineage>
        <taxon>Bacteria</taxon>
        <taxon>Thermotogati</taxon>
        <taxon>Deinococcota</taxon>
        <taxon>Deinococci</taxon>
        <taxon>Deinococcales</taxon>
        <taxon>Deinococcaceae</taxon>
        <taxon>Deinococcus</taxon>
    </lineage>
</organism>
<keyword evidence="1" id="KW-0812">Transmembrane</keyword>
<protein>
    <recommendedName>
        <fullName evidence="4">Type 4 fimbrial biogenesis protein PilX N-terminal domain-containing protein</fullName>
    </recommendedName>
</protein>
<evidence type="ECO:0000313" key="2">
    <source>
        <dbReference type="EMBL" id="MFB9993199.1"/>
    </source>
</evidence>
<evidence type="ECO:0008006" key="4">
    <source>
        <dbReference type="Google" id="ProtNLM"/>
    </source>
</evidence>
<keyword evidence="3" id="KW-1185">Reference proteome</keyword>